<organism evidence="1 2">
    <name type="scientific">Anopheles gambiae</name>
    <name type="common">African malaria mosquito</name>
    <dbReference type="NCBI Taxonomy" id="7165"/>
    <lineage>
        <taxon>Eukaryota</taxon>
        <taxon>Metazoa</taxon>
        <taxon>Ecdysozoa</taxon>
        <taxon>Arthropoda</taxon>
        <taxon>Hexapoda</taxon>
        <taxon>Insecta</taxon>
        <taxon>Pterygota</taxon>
        <taxon>Neoptera</taxon>
        <taxon>Endopterygota</taxon>
        <taxon>Diptera</taxon>
        <taxon>Nematocera</taxon>
        <taxon>Culicoidea</taxon>
        <taxon>Culicidae</taxon>
        <taxon>Anophelinae</taxon>
        <taxon>Anopheles</taxon>
    </lineage>
</organism>
<name>A0A499FX40_ANOGA</name>
<reference evidence="1" key="3">
    <citation type="submission" date="2020-05" db="UniProtKB">
        <authorList>
            <consortium name="EnsemblMetazoa"/>
        </authorList>
    </citation>
    <scope>IDENTIFICATION</scope>
    <source>
        <strain evidence="1">PEST</strain>
    </source>
</reference>
<dbReference type="AlphaFoldDB" id="A0A499FX40"/>
<proteinExistence type="predicted"/>
<protein>
    <submittedName>
        <fullName evidence="1">Uncharacterized protein</fullName>
    </submittedName>
</protein>
<dbReference type="InParanoid" id="A0A499FX40"/>
<evidence type="ECO:0000313" key="2">
    <source>
        <dbReference type="Proteomes" id="UP000007062"/>
    </source>
</evidence>
<dbReference type="EMBL" id="AAAB01008960">
    <property type="status" value="NOT_ANNOTATED_CDS"/>
    <property type="molecule type" value="Genomic_DNA"/>
</dbReference>
<dbReference type="VEuPathDB" id="VectorBase:AGAP029822"/>
<keyword evidence="2" id="KW-1185">Reference proteome</keyword>
<evidence type="ECO:0000313" key="1">
    <source>
        <dbReference type="EnsemblMetazoa" id="AGAP029822-PA"/>
    </source>
</evidence>
<reference evidence="1 2" key="2">
    <citation type="journal article" date="2004" name="Trends Parasitol.">
        <title>The Anopheles gambiae genome: an update.</title>
        <authorList>
            <person name="Mongin E."/>
            <person name="Louis C."/>
            <person name="Holt R.A."/>
            <person name="Birney E."/>
            <person name="Collins F.H."/>
        </authorList>
    </citation>
    <scope>NUCLEOTIDE SEQUENCE [LARGE SCALE GENOMIC DNA]</scope>
    <source>
        <strain evidence="1 2">PEST</strain>
    </source>
</reference>
<sequence>MNNLHVVFLLVVLVMGPQLSSGGCFPSAKLRRNSLLQLLVYREHYATAIKRSAGERCCPAGYRYDGCRCVKSSVHVNPSSLTGIKASL</sequence>
<reference evidence="1 2" key="1">
    <citation type="journal article" date="2002" name="Science">
        <title>The genome sequence of the malaria mosquito Anopheles gambiae.</title>
        <authorList>
            <person name="Holt R.A."/>
            <person name="Subramanian G.M."/>
            <person name="Halpern A."/>
            <person name="Sutton G.G."/>
            <person name="Charlab R."/>
            <person name="Nusskern D.R."/>
            <person name="Wincker P."/>
            <person name="Clark A.G."/>
            <person name="Ribeiro J.M."/>
            <person name="Wides R."/>
            <person name="Salzberg S.L."/>
            <person name="Loftus B."/>
            <person name="Yandell M."/>
            <person name="Majoros W.H."/>
            <person name="Rusch D.B."/>
            <person name="Lai Z."/>
            <person name="Kraft C.L."/>
            <person name="Abril J.F."/>
            <person name="Anthouard V."/>
            <person name="Arensburger P."/>
            <person name="Atkinson P.W."/>
            <person name="Baden H."/>
            <person name="de Berardinis V."/>
            <person name="Baldwin D."/>
            <person name="Benes V."/>
            <person name="Biedler J."/>
            <person name="Blass C."/>
            <person name="Bolanos R."/>
            <person name="Boscus D."/>
            <person name="Barnstead M."/>
            <person name="Cai S."/>
            <person name="Center A."/>
            <person name="Chaturverdi K."/>
            <person name="Christophides G.K."/>
            <person name="Chrystal M.A."/>
            <person name="Clamp M."/>
            <person name="Cravchik A."/>
            <person name="Curwen V."/>
            <person name="Dana A."/>
            <person name="Delcher A."/>
            <person name="Dew I."/>
            <person name="Evans C.A."/>
            <person name="Flanigan M."/>
            <person name="Grundschober-Freimoser A."/>
            <person name="Friedli L."/>
            <person name="Gu Z."/>
            <person name="Guan P."/>
            <person name="Guigo R."/>
            <person name="Hillenmeyer M.E."/>
            <person name="Hladun S.L."/>
            <person name="Hogan J.R."/>
            <person name="Hong Y.S."/>
            <person name="Hoover J."/>
            <person name="Jaillon O."/>
            <person name="Ke Z."/>
            <person name="Kodira C."/>
            <person name="Kokoza E."/>
            <person name="Koutsos A."/>
            <person name="Letunic I."/>
            <person name="Levitsky A."/>
            <person name="Liang Y."/>
            <person name="Lin J.J."/>
            <person name="Lobo N.F."/>
            <person name="Lopez J.R."/>
            <person name="Malek J.A."/>
            <person name="McIntosh T.C."/>
            <person name="Meister S."/>
            <person name="Miller J."/>
            <person name="Mobarry C."/>
            <person name="Mongin E."/>
            <person name="Murphy S.D."/>
            <person name="O'Brochta D.A."/>
            <person name="Pfannkoch C."/>
            <person name="Qi R."/>
            <person name="Regier M.A."/>
            <person name="Remington K."/>
            <person name="Shao H."/>
            <person name="Sharakhova M.V."/>
            <person name="Sitter C.D."/>
            <person name="Shetty J."/>
            <person name="Smith T.J."/>
            <person name="Strong R."/>
            <person name="Sun J."/>
            <person name="Thomasova D."/>
            <person name="Ton L.Q."/>
            <person name="Topalis P."/>
            <person name="Tu Z."/>
            <person name="Unger M.F."/>
            <person name="Walenz B."/>
            <person name="Wang A."/>
            <person name="Wang J."/>
            <person name="Wang M."/>
            <person name="Wang X."/>
            <person name="Woodford K.J."/>
            <person name="Wortman J.R."/>
            <person name="Wu M."/>
            <person name="Yao A."/>
            <person name="Zdobnov E.M."/>
            <person name="Zhang H."/>
            <person name="Zhao Q."/>
            <person name="Zhao S."/>
            <person name="Zhu S.C."/>
            <person name="Zhimulev I."/>
            <person name="Coluzzi M."/>
            <person name="della Torre A."/>
            <person name="Roth C.W."/>
            <person name="Louis C."/>
            <person name="Kalush F."/>
            <person name="Mural R.J."/>
            <person name="Myers E.W."/>
            <person name="Adams M.D."/>
            <person name="Smith H.O."/>
            <person name="Broder S."/>
            <person name="Gardner M.J."/>
            <person name="Fraser C.M."/>
            <person name="Birney E."/>
            <person name="Bork P."/>
            <person name="Brey P.T."/>
            <person name="Venter J.C."/>
            <person name="Weissenbach J."/>
            <person name="Kafatos F.C."/>
            <person name="Collins F.H."/>
            <person name="Hoffman S.L."/>
        </authorList>
    </citation>
    <scope>NUCLEOTIDE SEQUENCE [LARGE SCALE GENOMIC DNA]</scope>
    <source>
        <strain evidence="1 2">PEST</strain>
    </source>
</reference>
<dbReference type="EnsemblMetazoa" id="AGAP029822-RA">
    <property type="protein sequence ID" value="AGAP029822-PA"/>
    <property type="gene ID" value="AGAP029822"/>
</dbReference>
<accession>A0A499FX40</accession>
<dbReference type="Proteomes" id="UP000007062">
    <property type="component" value="Chromosome 2L"/>
</dbReference>